<name>A0A2Y9KT04_ENHLU</name>
<dbReference type="OrthoDB" id="3427at2759"/>
<dbReference type="RefSeq" id="XP_022376881.1">
    <property type="nucleotide sequence ID" value="XM_022521173.1"/>
</dbReference>
<dbReference type="AlphaFoldDB" id="A0A2Y9KT04"/>
<dbReference type="GeneID" id="111158876"/>
<dbReference type="STRING" id="391180.A0A2Y9KT04"/>
<organism evidence="1 2">
    <name type="scientific">Enhydra lutris kenyoni</name>
    <name type="common">northern sea otter</name>
    <dbReference type="NCBI Taxonomy" id="391180"/>
    <lineage>
        <taxon>Eukaryota</taxon>
        <taxon>Metazoa</taxon>
        <taxon>Chordata</taxon>
        <taxon>Craniata</taxon>
        <taxon>Vertebrata</taxon>
        <taxon>Euteleostomi</taxon>
        <taxon>Mammalia</taxon>
        <taxon>Eutheria</taxon>
        <taxon>Laurasiatheria</taxon>
        <taxon>Carnivora</taxon>
        <taxon>Caniformia</taxon>
        <taxon>Musteloidea</taxon>
        <taxon>Mustelidae</taxon>
        <taxon>Lutrinae</taxon>
        <taxon>Enhydra</taxon>
    </lineage>
</organism>
<evidence type="ECO:0000313" key="1">
    <source>
        <dbReference type="Proteomes" id="UP000248482"/>
    </source>
</evidence>
<keyword evidence="1" id="KW-1185">Reference proteome</keyword>
<dbReference type="Proteomes" id="UP000248482">
    <property type="component" value="Unplaced"/>
</dbReference>
<gene>
    <name evidence="2" type="primary">LOC111158876</name>
</gene>
<proteinExistence type="predicted"/>
<accession>A0A2Y9KT04</accession>
<reference evidence="2" key="1">
    <citation type="submission" date="2025-08" db="UniProtKB">
        <authorList>
            <consortium name="RefSeq"/>
        </authorList>
    </citation>
    <scope>IDENTIFICATION</scope>
    <source>
        <tissue evidence="2">Blood</tissue>
    </source>
</reference>
<sequence length="218" mass="23337">MRYCFAGAEGISGLVVQTVELVIPAGPAAASRSRAAAAFGCGDKCRAAAELVREGCFAARGGALFFHFGETEKKCFIEEIPDETMVIGNYRTQLYDKQREEYQPATPGLGMFVEVKDPEDKVSRPLSPAEPSALPFPARPGRCWFFPFLLAAAAPLLSIAGCWGENPGLALEATVGLLRGWLAAPQLLPDCCPTRQSPFPAPSRCGFPGLRDGKSPGW</sequence>
<evidence type="ECO:0000313" key="2">
    <source>
        <dbReference type="RefSeq" id="XP_022376881.1"/>
    </source>
</evidence>
<dbReference type="KEGG" id="elk:111158876"/>
<protein>
    <submittedName>
        <fullName evidence="2">Uncharacterized protein LOC111158876</fullName>
    </submittedName>
</protein>